<protein>
    <submittedName>
        <fullName evidence="2">Uncharacterized protein</fullName>
    </submittedName>
</protein>
<evidence type="ECO:0000313" key="2">
    <source>
        <dbReference type="EMBL" id="KAG7099757.1"/>
    </source>
</evidence>
<dbReference type="EMBL" id="CM032181">
    <property type="protein sequence ID" value="KAG7099757.1"/>
    <property type="molecule type" value="Genomic_DNA"/>
</dbReference>
<accession>A0A9P7V420</accession>
<dbReference type="Proteomes" id="UP001049176">
    <property type="component" value="Chromosome 1"/>
</dbReference>
<dbReference type="RefSeq" id="XP_043016227.1">
    <property type="nucleotide sequence ID" value="XM_043147517.1"/>
</dbReference>
<dbReference type="AlphaFoldDB" id="A0A9P7V420"/>
<gene>
    <name evidence="2" type="ORF">E1B28_001570</name>
</gene>
<proteinExistence type="predicted"/>
<feature type="region of interest" description="Disordered" evidence="1">
    <location>
        <begin position="82"/>
        <end position="105"/>
    </location>
</feature>
<feature type="compositionally biased region" description="Basic and acidic residues" evidence="1">
    <location>
        <begin position="82"/>
        <end position="94"/>
    </location>
</feature>
<dbReference type="OrthoDB" id="9909019at2759"/>
<dbReference type="KEGG" id="more:E1B28_001570"/>
<evidence type="ECO:0000313" key="3">
    <source>
        <dbReference type="Proteomes" id="UP001049176"/>
    </source>
</evidence>
<reference evidence="2" key="1">
    <citation type="journal article" date="2021" name="Genome Biol. Evol.">
        <title>The assembled and annotated genome of the fairy-ring fungus Marasmius oreades.</title>
        <authorList>
            <person name="Hiltunen M."/>
            <person name="Ament-Velasquez S.L."/>
            <person name="Johannesson H."/>
        </authorList>
    </citation>
    <scope>NUCLEOTIDE SEQUENCE</scope>
    <source>
        <strain evidence="2">03SP1</strain>
    </source>
</reference>
<comment type="caution">
    <text evidence="2">The sequence shown here is derived from an EMBL/GenBank/DDBJ whole genome shotgun (WGS) entry which is preliminary data.</text>
</comment>
<keyword evidence="3" id="KW-1185">Reference proteome</keyword>
<sequence>MFLFHVYSVVNGETSVESQDHDVYRKVATSRAESFVNSYDLGRLKNLQLFFNVGENGYPFYTLFIPLRIMPYTDGRSWARRPGFDRHHGVRQGEELTDEEEEGWT</sequence>
<evidence type="ECO:0000256" key="1">
    <source>
        <dbReference type="SAM" id="MobiDB-lite"/>
    </source>
</evidence>
<name>A0A9P7V420_9AGAR</name>
<dbReference type="GeneID" id="66070646"/>
<organism evidence="2 3">
    <name type="scientific">Marasmius oreades</name>
    <name type="common">fairy-ring Marasmius</name>
    <dbReference type="NCBI Taxonomy" id="181124"/>
    <lineage>
        <taxon>Eukaryota</taxon>
        <taxon>Fungi</taxon>
        <taxon>Dikarya</taxon>
        <taxon>Basidiomycota</taxon>
        <taxon>Agaricomycotina</taxon>
        <taxon>Agaricomycetes</taxon>
        <taxon>Agaricomycetidae</taxon>
        <taxon>Agaricales</taxon>
        <taxon>Marasmiineae</taxon>
        <taxon>Marasmiaceae</taxon>
        <taxon>Marasmius</taxon>
    </lineage>
</organism>
<feature type="compositionally biased region" description="Acidic residues" evidence="1">
    <location>
        <begin position="95"/>
        <end position="105"/>
    </location>
</feature>